<protein>
    <submittedName>
        <fullName evidence="2">Uncharacterized protein</fullName>
    </submittedName>
</protein>
<dbReference type="SUPFAM" id="SSF140453">
    <property type="entry name" value="EsxAB dimer-like"/>
    <property type="match status" value="1"/>
</dbReference>
<dbReference type="RefSeq" id="WP_121003046.1">
    <property type="nucleotide sequence ID" value="NZ_RBXO01000001.1"/>
</dbReference>
<feature type="compositionally biased region" description="Gly residues" evidence="1">
    <location>
        <begin position="280"/>
        <end position="293"/>
    </location>
</feature>
<dbReference type="Proteomes" id="UP000282084">
    <property type="component" value="Unassembled WGS sequence"/>
</dbReference>
<dbReference type="EMBL" id="RBXO01000001">
    <property type="protein sequence ID" value="RKT53055.1"/>
    <property type="molecule type" value="Genomic_DNA"/>
</dbReference>
<dbReference type="AlphaFoldDB" id="A0A495VXE9"/>
<feature type="compositionally biased region" description="Basic and acidic residues" evidence="1">
    <location>
        <begin position="404"/>
        <end position="443"/>
    </location>
</feature>
<keyword evidence="3" id="KW-1185">Reference proteome</keyword>
<feature type="compositionally biased region" description="Basic and acidic residues" evidence="1">
    <location>
        <begin position="379"/>
        <end position="389"/>
    </location>
</feature>
<dbReference type="InterPro" id="IPR036689">
    <property type="entry name" value="ESAT-6-like_sf"/>
</dbReference>
<evidence type="ECO:0000256" key="1">
    <source>
        <dbReference type="SAM" id="MobiDB-lite"/>
    </source>
</evidence>
<feature type="compositionally biased region" description="Pro residues" evidence="1">
    <location>
        <begin position="369"/>
        <end position="378"/>
    </location>
</feature>
<name>A0A495VXE9_9PSEU</name>
<sequence length="559" mass="58627">MTNPLVAERQDSTQAHTGIGAIEAAVDLRQAFSGGSWVDQGLALAGGGLESLSFVLDPFGTLISYAVSWLIEHIGPLRRALDWLAGDADQVAAYARTWQNVSQAVTRAGESLVAEVNQGTAGWTGASADAYRAAVTSQSRHITAAATCAGNVGLVVEVSGVLVGTVRGLVRELIAECVATLVARIPQWLAEEAVTLGFATPHVVAAAVSIIAKWVARIAEKITLLLRSIARLRPLLSRLDEVWELIKRGLKALRGADGPGGAPKTPDPVKKPGNPDVTPRGGGTGNGDPGPRGGEPPVSRPPETPGTTASGGVTDTPTRPQGGGTTTTSGTTGGTVDAPARSHGDSGSGTGSPPPADGSGGGSNKPPGDRNPPPTPGEPDPHPLNRRPTDPAQPHPELTAAERAALDGHLRELEAKNAERFAETSRDPDHNGKARPGSKDEARVAFDLEERGYGPFERPKDANGNLLPGKGDWVDAKGQHWDMKGVHSDWPPEVPDHVKAGKTYEHAYTEQWFRDTVQGQFDKGRNVIVDTRNASAADIANLKSVVDKEGWGARIIFYP</sequence>
<accession>A0A495VXE9</accession>
<feature type="region of interest" description="Disordered" evidence="1">
    <location>
        <begin position="253"/>
        <end position="443"/>
    </location>
</feature>
<evidence type="ECO:0000313" key="3">
    <source>
        <dbReference type="Proteomes" id="UP000282084"/>
    </source>
</evidence>
<reference evidence="2 3" key="1">
    <citation type="submission" date="2018-10" db="EMBL/GenBank/DDBJ databases">
        <title>Sequencing the genomes of 1000 actinobacteria strains.</title>
        <authorList>
            <person name="Klenk H.-P."/>
        </authorList>
    </citation>
    <scope>NUCLEOTIDE SEQUENCE [LARGE SCALE GENOMIC DNA]</scope>
    <source>
        <strain evidence="2 3">DSM 43800</strain>
    </source>
</reference>
<feature type="compositionally biased region" description="Low complexity" evidence="1">
    <location>
        <begin position="314"/>
        <end position="330"/>
    </location>
</feature>
<evidence type="ECO:0000313" key="2">
    <source>
        <dbReference type="EMBL" id="RKT53055.1"/>
    </source>
</evidence>
<gene>
    <name evidence="2" type="ORF">C8E97_1602</name>
</gene>
<comment type="caution">
    <text evidence="2">The sequence shown here is derived from an EMBL/GenBank/DDBJ whole genome shotgun (WGS) entry which is preliminary data.</text>
</comment>
<organism evidence="2 3">
    <name type="scientific">Saccharothrix australiensis</name>
    <dbReference type="NCBI Taxonomy" id="2072"/>
    <lineage>
        <taxon>Bacteria</taxon>
        <taxon>Bacillati</taxon>
        <taxon>Actinomycetota</taxon>
        <taxon>Actinomycetes</taxon>
        <taxon>Pseudonocardiales</taxon>
        <taxon>Pseudonocardiaceae</taxon>
        <taxon>Saccharothrix</taxon>
    </lineage>
</organism>
<proteinExistence type="predicted"/>
<dbReference type="OrthoDB" id="5069709at2"/>